<dbReference type="RefSeq" id="WP_192039857.1">
    <property type="nucleotide sequence ID" value="NZ_JACYWE010000008.1"/>
</dbReference>
<feature type="transmembrane region" description="Helical" evidence="1">
    <location>
        <begin position="32"/>
        <end position="51"/>
    </location>
</feature>
<comment type="caution">
    <text evidence="2">The sequence shown here is derived from an EMBL/GenBank/DDBJ whole genome shotgun (WGS) entry which is preliminary data.</text>
</comment>
<reference evidence="2" key="1">
    <citation type="submission" date="2020-09" db="EMBL/GenBank/DDBJ databases">
        <title>Hoyosella lacisalsi sp. nov., a halotolerant actinobacterium isolated from soil of Lake Gudzhirganskoe.</title>
        <authorList>
            <person name="Yang Q."/>
            <person name="Guo P.Y."/>
            <person name="Liu S.W."/>
            <person name="Li F.N."/>
            <person name="Sun C.H."/>
        </authorList>
    </citation>
    <scope>NUCLEOTIDE SEQUENCE</scope>
    <source>
        <strain evidence="2">G463</strain>
    </source>
</reference>
<evidence type="ECO:0000313" key="3">
    <source>
        <dbReference type="Proteomes" id="UP000642993"/>
    </source>
</evidence>
<dbReference type="EMBL" id="JACYWE010000008">
    <property type="protein sequence ID" value="MBD8507389.1"/>
    <property type="molecule type" value="Genomic_DNA"/>
</dbReference>
<keyword evidence="3" id="KW-1185">Reference proteome</keyword>
<dbReference type="AlphaFoldDB" id="A0A927JDS5"/>
<evidence type="ECO:0000313" key="2">
    <source>
        <dbReference type="EMBL" id="MBD8507389.1"/>
    </source>
</evidence>
<proteinExistence type="predicted"/>
<evidence type="ECO:0000256" key="1">
    <source>
        <dbReference type="SAM" id="Phobius"/>
    </source>
</evidence>
<organism evidence="2 3">
    <name type="scientific">Lolliginicoccus lacisalsi</name>
    <dbReference type="NCBI Taxonomy" id="2742202"/>
    <lineage>
        <taxon>Bacteria</taxon>
        <taxon>Bacillati</taxon>
        <taxon>Actinomycetota</taxon>
        <taxon>Actinomycetes</taxon>
        <taxon>Mycobacteriales</taxon>
        <taxon>Hoyosellaceae</taxon>
        <taxon>Lolliginicoccus</taxon>
    </lineage>
</organism>
<dbReference type="Proteomes" id="UP000642993">
    <property type="component" value="Unassembled WGS sequence"/>
</dbReference>
<accession>A0A927JDS5</accession>
<keyword evidence="1" id="KW-0812">Transmembrane</keyword>
<keyword evidence="1" id="KW-0472">Membrane</keyword>
<keyword evidence="1" id="KW-1133">Transmembrane helix</keyword>
<gene>
    <name evidence="2" type="ORF">HT102_12945</name>
</gene>
<name>A0A927JDS5_9ACTN</name>
<sequence length="53" mass="5402">MDVERVGGVIFGWGGAALVDLGASSRGRARQAMVVGAFVLIVVGPMVYGIAKP</sequence>
<protein>
    <submittedName>
        <fullName evidence="2">Uncharacterized protein</fullName>
    </submittedName>
</protein>